<reference evidence="1" key="1">
    <citation type="journal article" date="2021" name="Proc. Natl. Acad. Sci. U.S.A.">
        <title>A Catalog of Tens of Thousands of Viruses from Human Metagenomes Reveals Hidden Associations with Chronic Diseases.</title>
        <authorList>
            <person name="Tisza M.J."/>
            <person name="Buck C.B."/>
        </authorList>
    </citation>
    <scope>NUCLEOTIDE SEQUENCE</scope>
    <source>
        <strain evidence="1">CtcFy9</strain>
    </source>
</reference>
<accession>A0A8S5VXU1</accession>
<proteinExistence type="predicted"/>
<organism evidence="1">
    <name type="scientific">Ackermannviridae sp</name>
    <dbReference type="NCBI Taxonomy" id="2831612"/>
    <lineage>
        <taxon>Viruses</taxon>
        <taxon>Duplodnaviria</taxon>
        <taxon>Heunggongvirae</taxon>
        <taxon>Uroviricota</taxon>
        <taxon>Caudoviricetes</taxon>
        <taxon>Pantevenvirales</taxon>
        <taxon>Ackermannviridae</taxon>
    </lineage>
</organism>
<evidence type="ECO:0000313" key="1">
    <source>
        <dbReference type="EMBL" id="DAI05934.1"/>
    </source>
</evidence>
<sequence>MRTMTYEQKQEAIKALVYGGTQEAAADAAGVPVYALDEITQAEIDEVRADLKEMGWLD</sequence>
<name>A0A8S5VXU1_9CAUD</name>
<protein>
    <submittedName>
        <fullName evidence="1">Uncharacterized protein</fullName>
    </submittedName>
</protein>
<dbReference type="EMBL" id="BK024705">
    <property type="protein sequence ID" value="DAI05934.1"/>
    <property type="molecule type" value="Genomic_DNA"/>
</dbReference>